<name>A0A8S0WJE9_CYCAE</name>
<feature type="region of interest" description="Disordered" evidence="1">
    <location>
        <begin position="1"/>
        <end position="50"/>
    </location>
</feature>
<feature type="compositionally biased region" description="Low complexity" evidence="1">
    <location>
        <begin position="10"/>
        <end position="31"/>
    </location>
</feature>
<reference evidence="2 3" key="1">
    <citation type="submission" date="2020-01" db="EMBL/GenBank/DDBJ databases">
        <authorList>
            <person name="Gupta K D."/>
        </authorList>
    </citation>
    <scope>NUCLEOTIDE SEQUENCE [LARGE SCALE GENOMIC DNA]</scope>
</reference>
<dbReference type="OrthoDB" id="10379072at2759"/>
<protein>
    <submittedName>
        <fullName evidence="2">Uncharacterized protein</fullName>
    </submittedName>
</protein>
<feature type="region of interest" description="Disordered" evidence="1">
    <location>
        <begin position="89"/>
        <end position="111"/>
    </location>
</feature>
<dbReference type="EMBL" id="CACVBS010000041">
    <property type="protein sequence ID" value="CAA7263783.1"/>
    <property type="molecule type" value="Genomic_DNA"/>
</dbReference>
<accession>A0A8S0WJE9</accession>
<evidence type="ECO:0000313" key="2">
    <source>
        <dbReference type="EMBL" id="CAA7263783.1"/>
    </source>
</evidence>
<dbReference type="AlphaFoldDB" id="A0A8S0WJE9"/>
<comment type="caution">
    <text evidence="2">The sequence shown here is derived from an EMBL/GenBank/DDBJ whole genome shotgun (WGS) entry which is preliminary data.</text>
</comment>
<evidence type="ECO:0000256" key="1">
    <source>
        <dbReference type="SAM" id="MobiDB-lite"/>
    </source>
</evidence>
<dbReference type="Proteomes" id="UP000467700">
    <property type="component" value="Unassembled WGS sequence"/>
</dbReference>
<sequence>MSGAPRTQPLSTSDSSPSSSSRTESSLPTTRNTTPANYQEEADSRPSPTFLAEVDEWLNQISKQVDELERRHRAHLSIEIKWTPEMKAAWNGRKQEKERRKGGHDVKIHKA</sequence>
<organism evidence="2 3">
    <name type="scientific">Cyclocybe aegerita</name>
    <name type="common">Black poplar mushroom</name>
    <name type="synonym">Agrocybe aegerita</name>
    <dbReference type="NCBI Taxonomy" id="1973307"/>
    <lineage>
        <taxon>Eukaryota</taxon>
        <taxon>Fungi</taxon>
        <taxon>Dikarya</taxon>
        <taxon>Basidiomycota</taxon>
        <taxon>Agaricomycotina</taxon>
        <taxon>Agaricomycetes</taxon>
        <taxon>Agaricomycetidae</taxon>
        <taxon>Agaricales</taxon>
        <taxon>Agaricineae</taxon>
        <taxon>Bolbitiaceae</taxon>
        <taxon>Cyclocybe</taxon>
    </lineage>
</organism>
<evidence type="ECO:0000313" key="3">
    <source>
        <dbReference type="Proteomes" id="UP000467700"/>
    </source>
</evidence>
<gene>
    <name evidence="2" type="ORF">AAE3_LOCUS5973</name>
</gene>
<feature type="compositionally biased region" description="Basic and acidic residues" evidence="1">
    <location>
        <begin position="93"/>
        <end position="111"/>
    </location>
</feature>
<keyword evidence="3" id="KW-1185">Reference proteome</keyword>
<proteinExistence type="predicted"/>